<dbReference type="AlphaFoldDB" id="A0A507DEC4"/>
<protein>
    <recommendedName>
        <fullName evidence="6">XPG-I domain-containing protein</fullName>
    </recommendedName>
</protein>
<evidence type="ECO:0000313" key="5">
    <source>
        <dbReference type="Proteomes" id="UP000320475"/>
    </source>
</evidence>
<feature type="compositionally biased region" description="Basic residues" evidence="3">
    <location>
        <begin position="431"/>
        <end position="446"/>
    </location>
</feature>
<evidence type="ECO:0000313" key="4">
    <source>
        <dbReference type="EMBL" id="TPX50049.1"/>
    </source>
</evidence>
<dbReference type="GO" id="GO:0017108">
    <property type="term" value="F:5'-flap endonuclease activity"/>
    <property type="evidence" value="ECO:0007669"/>
    <property type="project" value="TreeGrafter"/>
</dbReference>
<feature type="region of interest" description="Disordered" evidence="3">
    <location>
        <begin position="419"/>
        <end position="456"/>
    </location>
</feature>
<feature type="compositionally biased region" description="Basic and acidic residues" evidence="3">
    <location>
        <begin position="964"/>
        <end position="989"/>
    </location>
</feature>
<dbReference type="SUPFAM" id="SSF88723">
    <property type="entry name" value="PIN domain-like"/>
    <property type="match status" value="1"/>
</dbReference>
<evidence type="ECO:0000256" key="1">
    <source>
        <dbReference type="ARBA" id="ARBA00022723"/>
    </source>
</evidence>
<evidence type="ECO:0000256" key="3">
    <source>
        <dbReference type="SAM" id="MobiDB-lite"/>
    </source>
</evidence>
<sequence length="1002" mass="111908">MGIKYFWKYLTTLNVVKEKLGSVDSKQFLEVTGDAAPKGVPGGLKGVGGEGRKGRIYVDILGCFYTEIIRCVELGHPSRPCNFAPLIQKLESIFPDGATLFVIDGDRTSAKSETSMKRHREWGKVVDELDKVAASMKQAADDGRKRMPKSFYEKLDRLTRRSFLVNDDVKTGLAAALEPEFKVEKAPGEADVYIGRVATDLDIVVSGDSDVFCYRNVKTMVRPTRHRGQYVFDVLDKSLALRKMKLSADDLVVLAVVSGNDYVSNIPGKAIVTNVKIFQKIKEKGDFSKEEMLKKYLLLCQSDRNFNVAKGVFFNFDEGKVLDPLDRSKELEKRDKSFARISEARAALVANRGNRGNNYLLKAHWTPNPFRPLQSVGEVARYTYSTVDRTTPMKCQVPPVLQVSPKVVEFDHDKYEEVKEVPEEKAVKPSSKAKAKRAPSGRSSRKIVKDVSDEETSKKNFTDATRAIASLSQRCGGYRTIHVGHLRGHICIDQKEIIARRINDAVGIVNRARAIAERATEMLIDCICSSNQDTHLLLQLTHGGKGGATYWQNLLRMIIDGQIGRVGSEHLPILEKVEALWGDEFIENLSWPDSNIKIPMLTVLMKKVAADIDTVFSNQIVGMLPLLKERVVEVVGEEGKQAIEEIEAWVDASLEDDSSSPPPPVQVFYKVNRLLPGPYRWSIVPHTSFGDGYVTMSEECLFDLLFDIPSFQKTVREVAGVGPKISKIATRAAFMKNPSKGRLLDEVFLLPPEMLAKSRYVLDDSPRRYVRTPSFKTNGLVLSLLWIDTTSKPPPPDRKVEDAINLPNIFHNKTLQSTHQDAWIIAIDPGATCIPSPPNALPNPNGVTEIGWRPTSRKPFAQPNGSAPSPTRRLGPSFERFVTSYDIARTYYSSTKYKRKRWDADKAKRGELDRVLEGIVNMVGESMGHKLSGGKQVIVAIGMDDFTSAKSRHVMFTRGYLEHDERPNYLKPPSKDKNAPMKRKADEGGTSRGGPSKSRKTC</sequence>
<dbReference type="VEuPathDB" id="FungiDB:SeMB42_g06727"/>
<comment type="caution">
    <text evidence="4">The sequence shown here is derived from an EMBL/GenBank/DDBJ whole genome shotgun (WGS) entry which is preliminary data.</text>
</comment>
<keyword evidence="2" id="KW-0460">Magnesium</keyword>
<feature type="region of interest" description="Disordered" evidence="3">
    <location>
        <begin position="964"/>
        <end position="1002"/>
    </location>
</feature>
<accession>A0A507DEC4</accession>
<dbReference type="VEuPathDB" id="FungiDB:SeMB42_g03642"/>
<dbReference type="Proteomes" id="UP000320475">
    <property type="component" value="Unassembled WGS sequence"/>
</dbReference>
<dbReference type="Gene3D" id="3.40.50.1010">
    <property type="entry name" value="5'-nuclease"/>
    <property type="match status" value="1"/>
</dbReference>
<feature type="compositionally biased region" description="Basic and acidic residues" evidence="3">
    <location>
        <begin position="447"/>
        <end position="456"/>
    </location>
</feature>
<evidence type="ECO:0000256" key="2">
    <source>
        <dbReference type="ARBA" id="ARBA00022842"/>
    </source>
</evidence>
<evidence type="ECO:0008006" key="6">
    <source>
        <dbReference type="Google" id="ProtNLM"/>
    </source>
</evidence>
<dbReference type="VEuPathDB" id="FungiDB:SeMB42_g05839"/>
<dbReference type="InterPro" id="IPR029060">
    <property type="entry name" value="PIN-like_dom_sf"/>
</dbReference>
<dbReference type="EMBL" id="QEAM01000023">
    <property type="protein sequence ID" value="TPX50049.1"/>
    <property type="molecule type" value="Genomic_DNA"/>
</dbReference>
<reference evidence="4 5" key="1">
    <citation type="journal article" date="2019" name="Sci. Rep.">
        <title>Comparative genomics of chytrid fungi reveal insights into the obligate biotrophic and pathogenic lifestyle of Synchytrium endobioticum.</title>
        <authorList>
            <person name="van de Vossenberg B.T.L.H."/>
            <person name="Warris S."/>
            <person name="Nguyen H.D.T."/>
            <person name="van Gent-Pelzer M.P.E."/>
            <person name="Joly D.L."/>
            <person name="van de Geest H.C."/>
            <person name="Bonants P.J.M."/>
            <person name="Smith D.S."/>
            <person name="Levesque C.A."/>
            <person name="van der Lee T.A.J."/>
        </authorList>
    </citation>
    <scope>NUCLEOTIDE SEQUENCE [LARGE SCALE GENOMIC DNA]</scope>
    <source>
        <strain evidence="4 5">LEV6574</strain>
    </source>
</reference>
<proteinExistence type="predicted"/>
<dbReference type="GO" id="GO:0046872">
    <property type="term" value="F:metal ion binding"/>
    <property type="evidence" value="ECO:0007669"/>
    <property type="project" value="UniProtKB-KW"/>
</dbReference>
<dbReference type="PANTHER" id="PTHR11081:SF9">
    <property type="entry name" value="FLAP ENDONUCLEASE 1"/>
    <property type="match status" value="1"/>
</dbReference>
<dbReference type="PANTHER" id="PTHR11081">
    <property type="entry name" value="FLAP ENDONUCLEASE FAMILY MEMBER"/>
    <property type="match status" value="1"/>
</dbReference>
<keyword evidence="1" id="KW-0479">Metal-binding</keyword>
<dbReference type="VEuPathDB" id="FungiDB:SeMB42_g00434"/>
<dbReference type="InterPro" id="IPR006084">
    <property type="entry name" value="XPG/Rad2"/>
</dbReference>
<name>A0A507DEC4_9FUNG</name>
<organism evidence="4 5">
    <name type="scientific">Synchytrium endobioticum</name>
    <dbReference type="NCBI Taxonomy" id="286115"/>
    <lineage>
        <taxon>Eukaryota</taxon>
        <taxon>Fungi</taxon>
        <taxon>Fungi incertae sedis</taxon>
        <taxon>Chytridiomycota</taxon>
        <taxon>Chytridiomycota incertae sedis</taxon>
        <taxon>Chytridiomycetes</taxon>
        <taxon>Synchytriales</taxon>
        <taxon>Synchytriaceae</taxon>
        <taxon>Synchytrium</taxon>
    </lineage>
</organism>
<gene>
    <name evidence="4" type="ORF">SeLEV6574_g01125</name>
</gene>